<reference evidence="1" key="2">
    <citation type="journal article" date="2021" name="Microbiome">
        <title>Successional dynamics and alternative stable states in a saline activated sludge microbial community over 9 years.</title>
        <authorList>
            <person name="Wang Y."/>
            <person name="Ye J."/>
            <person name="Ju F."/>
            <person name="Liu L."/>
            <person name="Boyd J.A."/>
            <person name="Deng Y."/>
            <person name="Parks D.H."/>
            <person name="Jiang X."/>
            <person name="Yin X."/>
            <person name="Woodcroft B.J."/>
            <person name="Tyson G.W."/>
            <person name="Hugenholtz P."/>
            <person name="Polz M.F."/>
            <person name="Zhang T."/>
        </authorList>
    </citation>
    <scope>NUCLEOTIDE SEQUENCE</scope>
    <source>
        <strain evidence="1">HKST-UBA79</strain>
    </source>
</reference>
<organism evidence="1 2">
    <name type="scientific">candidate division WWE3 bacterium</name>
    <dbReference type="NCBI Taxonomy" id="2053526"/>
    <lineage>
        <taxon>Bacteria</taxon>
        <taxon>Katanobacteria</taxon>
    </lineage>
</organism>
<dbReference type="EMBL" id="JAGQNX010000057">
    <property type="protein sequence ID" value="MCA9308251.1"/>
    <property type="molecule type" value="Genomic_DNA"/>
</dbReference>
<name>A0A955J1W7_UNCKA</name>
<dbReference type="AlphaFoldDB" id="A0A955J1W7"/>
<dbReference type="Gene3D" id="3.40.140.10">
    <property type="entry name" value="Cytidine Deaminase, domain 2"/>
    <property type="match status" value="1"/>
</dbReference>
<proteinExistence type="predicted"/>
<protein>
    <submittedName>
        <fullName evidence="1">Uncharacterized protein</fullName>
    </submittedName>
</protein>
<sequence length="122" mass="14141">EKTHAEQRIVSKLNSSAKYKNLKGNLYVTLTPCCGRNSAISCSELIAQTTQIHKVYYLTKTDPNPRIKDNGVSILGEKAEYIKMPMLEYMYYLLNIDVLIRYVIKSKFKYSWHNKTNVSNTR</sequence>
<dbReference type="GO" id="GO:0016787">
    <property type="term" value="F:hydrolase activity"/>
    <property type="evidence" value="ECO:0007669"/>
    <property type="project" value="InterPro"/>
</dbReference>
<dbReference type="InterPro" id="IPR016192">
    <property type="entry name" value="APOBEC/CMP_deaminase_Zn-bd"/>
</dbReference>
<gene>
    <name evidence="1" type="ORF">KC980_01950</name>
</gene>
<dbReference type="PROSITE" id="PS00903">
    <property type="entry name" value="CYT_DCMP_DEAMINASES_1"/>
    <property type="match status" value="1"/>
</dbReference>
<dbReference type="InterPro" id="IPR016193">
    <property type="entry name" value="Cytidine_deaminase-like"/>
</dbReference>
<evidence type="ECO:0000313" key="1">
    <source>
        <dbReference type="EMBL" id="MCA9308251.1"/>
    </source>
</evidence>
<evidence type="ECO:0000313" key="2">
    <source>
        <dbReference type="Proteomes" id="UP000740557"/>
    </source>
</evidence>
<dbReference type="GO" id="GO:0008270">
    <property type="term" value="F:zinc ion binding"/>
    <property type="evidence" value="ECO:0007669"/>
    <property type="project" value="InterPro"/>
</dbReference>
<comment type="caution">
    <text evidence="1">The sequence shown here is derived from an EMBL/GenBank/DDBJ whole genome shotgun (WGS) entry which is preliminary data.</text>
</comment>
<feature type="non-terminal residue" evidence="1">
    <location>
        <position position="1"/>
    </location>
</feature>
<dbReference type="Proteomes" id="UP000740557">
    <property type="component" value="Unassembled WGS sequence"/>
</dbReference>
<reference evidence="1" key="1">
    <citation type="submission" date="2020-04" db="EMBL/GenBank/DDBJ databases">
        <authorList>
            <person name="Zhang T."/>
        </authorList>
    </citation>
    <scope>NUCLEOTIDE SEQUENCE</scope>
    <source>
        <strain evidence="1">HKST-UBA79</strain>
    </source>
</reference>
<dbReference type="SUPFAM" id="SSF53927">
    <property type="entry name" value="Cytidine deaminase-like"/>
    <property type="match status" value="1"/>
</dbReference>
<accession>A0A955J1W7</accession>